<evidence type="ECO:0000256" key="4">
    <source>
        <dbReference type="ARBA" id="ARBA00022692"/>
    </source>
</evidence>
<evidence type="ECO:0000256" key="3">
    <source>
        <dbReference type="ARBA" id="ARBA00022617"/>
    </source>
</evidence>
<dbReference type="Pfam" id="PF00032">
    <property type="entry name" value="Cytochrom_B_C"/>
    <property type="match status" value="1"/>
</dbReference>
<reference evidence="13" key="1">
    <citation type="submission" date="2020-05" db="EMBL/GenBank/DDBJ databases">
        <authorList>
            <person name="Chiriac C."/>
            <person name="Salcher M."/>
            <person name="Ghai R."/>
            <person name="Kavagutti S V."/>
        </authorList>
    </citation>
    <scope>NUCLEOTIDE SEQUENCE</scope>
</reference>
<evidence type="ECO:0000256" key="6">
    <source>
        <dbReference type="ARBA" id="ARBA00022982"/>
    </source>
</evidence>
<dbReference type="GO" id="GO:0016491">
    <property type="term" value="F:oxidoreductase activity"/>
    <property type="evidence" value="ECO:0007669"/>
    <property type="project" value="InterPro"/>
</dbReference>
<feature type="transmembrane region" description="Helical" evidence="11">
    <location>
        <begin position="194"/>
        <end position="219"/>
    </location>
</feature>
<evidence type="ECO:0000256" key="5">
    <source>
        <dbReference type="ARBA" id="ARBA00022723"/>
    </source>
</evidence>
<protein>
    <submittedName>
        <fullName evidence="13">Unannotated protein</fullName>
    </submittedName>
</protein>
<feature type="transmembrane region" description="Helical" evidence="11">
    <location>
        <begin position="231"/>
        <end position="253"/>
    </location>
</feature>
<keyword evidence="5" id="KW-0479">Metal-binding</keyword>
<keyword evidence="4 11" id="KW-0812">Transmembrane</keyword>
<dbReference type="GO" id="GO:0046872">
    <property type="term" value="F:metal ion binding"/>
    <property type="evidence" value="ECO:0007669"/>
    <property type="project" value="UniProtKB-KW"/>
</dbReference>
<evidence type="ECO:0000256" key="7">
    <source>
        <dbReference type="ARBA" id="ARBA00022989"/>
    </source>
</evidence>
<keyword evidence="3" id="KW-0349">Heme</keyword>
<comment type="subcellular location">
    <subcellularLocation>
        <location evidence="1">Membrane</location>
        <topology evidence="1">Multi-pass membrane protein</topology>
    </subcellularLocation>
</comment>
<dbReference type="InterPro" id="IPR036150">
    <property type="entry name" value="Cyt_b/b6_C_sf"/>
</dbReference>
<keyword evidence="8" id="KW-0408">Iron</keyword>
<evidence type="ECO:0000256" key="1">
    <source>
        <dbReference type="ARBA" id="ARBA00004141"/>
    </source>
</evidence>
<feature type="transmembrane region" description="Helical" evidence="11">
    <location>
        <begin position="136"/>
        <end position="162"/>
    </location>
</feature>
<name>A0A6J6TV24_9ZZZZ</name>
<evidence type="ECO:0000256" key="10">
    <source>
        <dbReference type="SAM" id="MobiDB-lite"/>
    </source>
</evidence>
<feature type="compositionally biased region" description="Low complexity" evidence="10">
    <location>
        <begin position="21"/>
        <end position="47"/>
    </location>
</feature>
<dbReference type="EMBL" id="CAEZYU010000083">
    <property type="protein sequence ID" value="CAB4750805.1"/>
    <property type="molecule type" value="Genomic_DNA"/>
</dbReference>
<dbReference type="SUPFAM" id="SSF81648">
    <property type="entry name" value="a domain/subunit of cytochrome bc1 complex (Ubiquinol-cytochrome c reductase)"/>
    <property type="match status" value="1"/>
</dbReference>
<dbReference type="GO" id="GO:0016020">
    <property type="term" value="C:membrane"/>
    <property type="evidence" value="ECO:0007669"/>
    <property type="project" value="UniProtKB-SubCell"/>
</dbReference>
<dbReference type="PROSITE" id="PS51003">
    <property type="entry name" value="CYTB_CTER"/>
    <property type="match status" value="1"/>
</dbReference>
<accession>A0A6J6TV24</accession>
<evidence type="ECO:0000256" key="11">
    <source>
        <dbReference type="SAM" id="Phobius"/>
    </source>
</evidence>
<gene>
    <name evidence="13" type="ORF">UFOPK2766_01645</name>
</gene>
<keyword evidence="6" id="KW-0249">Electron transport</keyword>
<keyword evidence="7 11" id="KW-1133">Transmembrane helix</keyword>
<dbReference type="InterPro" id="IPR027387">
    <property type="entry name" value="Cytb/b6-like_sf"/>
</dbReference>
<dbReference type="Gene3D" id="1.20.810.10">
    <property type="entry name" value="Cytochrome Bc1 Complex, Chain C"/>
    <property type="match status" value="1"/>
</dbReference>
<keyword evidence="9 11" id="KW-0472">Membrane</keyword>
<evidence type="ECO:0000256" key="2">
    <source>
        <dbReference type="ARBA" id="ARBA00022448"/>
    </source>
</evidence>
<proteinExistence type="predicted"/>
<evidence type="ECO:0000256" key="8">
    <source>
        <dbReference type="ARBA" id="ARBA00023004"/>
    </source>
</evidence>
<dbReference type="AlphaFoldDB" id="A0A6J6TV24"/>
<dbReference type="GO" id="GO:0009055">
    <property type="term" value="F:electron transfer activity"/>
    <property type="evidence" value="ECO:0007669"/>
    <property type="project" value="InterPro"/>
</dbReference>
<evidence type="ECO:0000313" key="13">
    <source>
        <dbReference type="EMBL" id="CAB4750805.1"/>
    </source>
</evidence>
<keyword evidence="2" id="KW-0813">Transport</keyword>
<sequence length="272" mass="28386">MTEVPEHLLKRAQAAKDKAAAKAAESAPAEASAPAESAVAPAEAAASDSRIPAHLLARSQAAKTKKAGTADADSAAAGGGTATAVATAPVGGAVVAAGGGPPLAAGPGGHTQRLLTVVKSGSIQDVKAKPQDKVHVWPHLLVVEFVAALVCTAFLFIFSWLVNAPLLELANFNQTPNPSKAPWYFLGLQELLTMFHPMVAGVTIPGMGIFLLILAPYMDKNPSKRPEDRKFAIALMTVHLMFWAVLVTIGSFFRGPGFLFTLPWTGGVFFEL</sequence>
<evidence type="ECO:0000259" key="12">
    <source>
        <dbReference type="PROSITE" id="PS51003"/>
    </source>
</evidence>
<feature type="compositionally biased region" description="Basic and acidic residues" evidence="10">
    <location>
        <begin position="1"/>
        <end position="20"/>
    </location>
</feature>
<dbReference type="InterPro" id="IPR005798">
    <property type="entry name" value="Cyt_b/b6_C"/>
</dbReference>
<feature type="domain" description="Cytochrome b/b6 C-terminal region profile" evidence="12">
    <location>
        <begin position="121"/>
        <end position="272"/>
    </location>
</feature>
<feature type="region of interest" description="Disordered" evidence="10">
    <location>
        <begin position="1"/>
        <end position="51"/>
    </location>
</feature>
<organism evidence="13">
    <name type="scientific">freshwater metagenome</name>
    <dbReference type="NCBI Taxonomy" id="449393"/>
    <lineage>
        <taxon>unclassified sequences</taxon>
        <taxon>metagenomes</taxon>
        <taxon>ecological metagenomes</taxon>
    </lineage>
</organism>
<evidence type="ECO:0000256" key="9">
    <source>
        <dbReference type="ARBA" id="ARBA00023136"/>
    </source>
</evidence>